<evidence type="ECO:0000256" key="15">
    <source>
        <dbReference type="ARBA" id="ARBA00077472"/>
    </source>
</evidence>
<dbReference type="GO" id="GO:0006915">
    <property type="term" value="P:apoptotic process"/>
    <property type="evidence" value="ECO:0007669"/>
    <property type="project" value="UniProtKB-KW"/>
</dbReference>
<dbReference type="Pfam" id="PF00619">
    <property type="entry name" value="CARD"/>
    <property type="match status" value="1"/>
</dbReference>
<dbReference type="InterPro" id="IPR029089">
    <property type="entry name" value="DUF4660"/>
</dbReference>
<evidence type="ECO:0000256" key="10">
    <source>
        <dbReference type="ARBA" id="ARBA00022990"/>
    </source>
</evidence>
<dbReference type="GO" id="GO:0019209">
    <property type="term" value="F:kinase activator activity"/>
    <property type="evidence" value="ECO:0007669"/>
    <property type="project" value="TreeGrafter"/>
</dbReference>
<evidence type="ECO:0000313" key="19">
    <source>
        <dbReference type="Proteomes" id="UP000050525"/>
    </source>
</evidence>
<evidence type="ECO:0000313" key="18">
    <source>
        <dbReference type="EMBL" id="KYO36773.1"/>
    </source>
</evidence>
<dbReference type="GO" id="GO:0043422">
    <property type="term" value="F:protein kinase B binding"/>
    <property type="evidence" value="ECO:0007669"/>
    <property type="project" value="TreeGrafter"/>
</dbReference>
<keyword evidence="19" id="KW-1185">Reference proteome</keyword>
<keyword evidence="4" id="KW-1017">Isopeptide bond</keyword>
<feature type="region of interest" description="Disordered" evidence="16">
    <location>
        <begin position="201"/>
        <end position="256"/>
    </location>
</feature>
<dbReference type="Proteomes" id="UP000050525">
    <property type="component" value="Unassembled WGS sequence"/>
</dbReference>
<evidence type="ECO:0000256" key="7">
    <source>
        <dbReference type="ARBA" id="ARBA00022703"/>
    </source>
</evidence>
<dbReference type="GO" id="GO:0005829">
    <property type="term" value="C:cytosol"/>
    <property type="evidence" value="ECO:0007669"/>
    <property type="project" value="TreeGrafter"/>
</dbReference>
<dbReference type="AlphaFoldDB" id="A0A151NIZ5"/>
<organism evidence="18 19">
    <name type="scientific">Alligator mississippiensis</name>
    <name type="common">American alligator</name>
    <dbReference type="NCBI Taxonomy" id="8496"/>
    <lineage>
        <taxon>Eukaryota</taxon>
        <taxon>Metazoa</taxon>
        <taxon>Chordata</taxon>
        <taxon>Craniata</taxon>
        <taxon>Vertebrata</taxon>
        <taxon>Euteleostomi</taxon>
        <taxon>Archelosauria</taxon>
        <taxon>Archosauria</taxon>
        <taxon>Crocodylia</taxon>
        <taxon>Alligatoridae</taxon>
        <taxon>Alligatorinae</taxon>
        <taxon>Alligator</taxon>
    </lineage>
</organism>
<evidence type="ECO:0000256" key="5">
    <source>
        <dbReference type="ARBA" id="ARBA00022553"/>
    </source>
</evidence>
<dbReference type="Pfam" id="PF15559">
    <property type="entry name" value="DUF4660"/>
    <property type="match status" value="1"/>
</dbReference>
<dbReference type="InterPro" id="IPR011029">
    <property type="entry name" value="DEATH-like_dom_sf"/>
</dbReference>
<keyword evidence="9" id="KW-0391">Immunity</keyword>
<evidence type="ECO:0000256" key="8">
    <source>
        <dbReference type="ARBA" id="ARBA00022843"/>
    </source>
</evidence>
<evidence type="ECO:0000256" key="14">
    <source>
        <dbReference type="ARBA" id="ARBA00068591"/>
    </source>
</evidence>
<dbReference type="EMBL" id="AKHW03002907">
    <property type="protein sequence ID" value="KYO36773.1"/>
    <property type="molecule type" value="Genomic_DNA"/>
</dbReference>
<evidence type="ECO:0000256" key="2">
    <source>
        <dbReference type="ARBA" id="ARBA00004496"/>
    </source>
</evidence>
<dbReference type="GO" id="GO:0002250">
    <property type="term" value="P:adaptive immune response"/>
    <property type="evidence" value="ECO:0007669"/>
    <property type="project" value="UniProtKB-KW"/>
</dbReference>
<keyword evidence="12" id="KW-0472">Membrane</keyword>
<dbReference type="InterPro" id="IPR042143">
    <property type="entry name" value="CARD_BCL10"/>
</dbReference>
<evidence type="ECO:0000256" key="6">
    <source>
        <dbReference type="ARBA" id="ARBA00022588"/>
    </source>
</evidence>
<dbReference type="GO" id="GO:0003713">
    <property type="term" value="F:transcription coactivator activity"/>
    <property type="evidence" value="ECO:0007669"/>
    <property type="project" value="TreeGrafter"/>
</dbReference>
<keyword evidence="11" id="KW-1064">Adaptive immunity</keyword>
<proteinExistence type="predicted"/>
<feature type="region of interest" description="Disordered" evidence="16">
    <location>
        <begin position="175"/>
        <end position="194"/>
    </location>
</feature>
<evidence type="ECO:0000256" key="4">
    <source>
        <dbReference type="ARBA" id="ARBA00022499"/>
    </source>
</evidence>
<keyword evidence="10" id="KW-0007">Acetylation</keyword>
<dbReference type="InterPro" id="IPR001315">
    <property type="entry name" value="CARD"/>
</dbReference>
<dbReference type="Gene3D" id="1.10.533.10">
    <property type="entry name" value="Death Domain, Fas"/>
    <property type="match status" value="1"/>
</dbReference>
<comment type="subunit">
    <text evidence="13">Homomultimer; homooligomerized following recruitment by CARD domain-containing proteins that form a nucleating helical template that recruits BCL10 via CARD-CARD interaction. Self-associates by CARD-CARD interaction and interacts with other CARD-proteins such as CARD9, CARD10, CARD11 and CARD14. Forms a complex with CARD14 and MALT1; resulting in the formation of a CBM (CARD14-BCL10-MALT1) complex. Forms a complex with CARD11 and MALT1; resulting in the formation of a CBM (CARD11-BCL10-MALT1) complex. Forms a complex with CARD9 and MALT1; resulting in the formation of a CBM (CARD9-BCL10-MALT1) complex. Found in a membrane raft complex, at least composed of BCL10, CARD11, DPP4 and IKBKB. Binds caspase-9 with its C-terminal domain. Interacts with TRAF2 and BIRC2/c-IAP2. Interacts with PELI2 and SOCS3; these interactions may be mutually exclusive.</text>
</comment>
<accession>A0A151NIZ5</accession>
<evidence type="ECO:0000256" key="16">
    <source>
        <dbReference type="SAM" id="MobiDB-lite"/>
    </source>
</evidence>
<dbReference type="GO" id="GO:0045121">
    <property type="term" value="C:membrane raft"/>
    <property type="evidence" value="ECO:0007669"/>
    <property type="project" value="UniProtKB-SubCell"/>
</dbReference>
<dbReference type="FunFam" id="1.10.533.10:FF:000022">
    <property type="entry name" value="B-cell lymphoma/leukemia 10"/>
    <property type="match status" value="1"/>
</dbReference>
<reference evidence="18 19" key="1">
    <citation type="journal article" date="2012" name="Genome Biol.">
        <title>Sequencing three crocodilian genomes to illuminate the evolution of archosaurs and amniotes.</title>
        <authorList>
            <person name="St John J.A."/>
            <person name="Braun E.L."/>
            <person name="Isberg S.R."/>
            <person name="Miles L.G."/>
            <person name="Chong A.Y."/>
            <person name="Gongora J."/>
            <person name="Dalzell P."/>
            <person name="Moran C."/>
            <person name="Bed'hom B."/>
            <person name="Abzhanov A."/>
            <person name="Burgess S.C."/>
            <person name="Cooksey A.M."/>
            <person name="Castoe T.A."/>
            <person name="Crawford N.G."/>
            <person name="Densmore L.D."/>
            <person name="Drew J.C."/>
            <person name="Edwards S.V."/>
            <person name="Faircloth B.C."/>
            <person name="Fujita M.K."/>
            <person name="Greenwold M.J."/>
            <person name="Hoffmann F.G."/>
            <person name="Howard J.M."/>
            <person name="Iguchi T."/>
            <person name="Janes D.E."/>
            <person name="Khan S.Y."/>
            <person name="Kohno S."/>
            <person name="de Koning A.J."/>
            <person name="Lance S.L."/>
            <person name="McCarthy F.M."/>
            <person name="McCormack J.E."/>
            <person name="Merchant M.E."/>
            <person name="Peterson D.G."/>
            <person name="Pollock D.D."/>
            <person name="Pourmand N."/>
            <person name="Raney B.J."/>
            <person name="Roessler K.A."/>
            <person name="Sanford J.R."/>
            <person name="Sawyer R.H."/>
            <person name="Schmidt C.J."/>
            <person name="Triplett E.W."/>
            <person name="Tuberville T.D."/>
            <person name="Venegas-Anaya M."/>
            <person name="Howard J.T."/>
            <person name="Jarvis E.D."/>
            <person name="Guillette L.J.Jr."/>
            <person name="Glenn T.C."/>
            <person name="Green R.E."/>
            <person name="Ray D.A."/>
        </authorList>
    </citation>
    <scope>NUCLEOTIDE SEQUENCE [LARGE SCALE GENOMIC DNA]</scope>
    <source>
        <strain evidence="18">KSC_2009_1</strain>
    </source>
</reference>
<dbReference type="PANTHER" id="PTHR34920:SF1">
    <property type="entry name" value="B-CELL LYMPHOMA_LEUKEMIA 10"/>
    <property type="match status" value="1"/>
</dbReference>
<keyword evidence="6" id="KW-0399">Innate immunity</keyword>
<dbReference type="GO" id="GO:0051059">
    <property type="term" value="F:NF-kappaB binding"/>
    <property type="evidence" value="ECO:0007669"/>
    <property type="project" value="TreeGrafter"/>
</dbReference>
<comment type="subcellular location">
    <subcellularLocation>
        <location evidence="2">Cytoplasm</location>
    </subcellularLocation>
    <subcellularLocation>
        <location evidence="1">Membrane raft</location>
    </subcellularLocation>
</comment>
<keyword evidence="7" id="KW-0053">Apoptosis</keyword>
<name>A0A151NIZ5_ALLMI</name>
<evidence type="ECO:0000256" key="1">
    <source>
        <dbReference type="ARBA" id="ARBA00004285"/>
    </source>
</evidence>
<sequence>MEGPGLGPGLGSARPLTEDEMAEVKKEALERMRPYLCDKIIAERHFDYLRSKKILTREDAEEISCRPSSRKKTGKLLDYLAENPKGLDTLIESIRRERTQNFLLEKITDVVLKVKNEKLEALKGLSCSTCMTSLYGGTNNLSSNPLQRHIDWDRRVLRAPEEPPKEFKVWKTNAVPPPETYSITEKKAPPPPELDMAIKWSNIYEDNGDDAPQQTNKVKFLPEEEQEPVGSDDEKDEPASAKKRKLDTGEQTKKRK</sequence>
<keyword evidence="8" id="KW-0832">Ubl conjugation</keyword>
<dbReference type="PANTHER" id="PTHR34920">
    <property type="entry name" value="B-CELL LYMPHOMA/LEUKEMIA 10"/>
    <property type="match status" value="1"/>
</dbReference>
<feature type="compositionally biased region" description="Basic and acidic residues" evidence="16">
    <location>
        <begin position="246"/>
        <end position="256"/>
    </location>
</feature>
<evidence type="ECO:0000256" key="13">
    <source>
        <dbReference type="ARBA" id="ARBA00064168"/>
    </source>
</evidence>
<dbReference type="GO" id="GO:0045087">
    <property type="term" value="P:innate immune response"/>
    <property type="evidence" value="ECO:0007669"/>
    <property type="project" value="UniProtKB-KW"/>
</dbReference>
<dbReference type="InterPro" id="IPR033238">
    <property type="entry name" value="BCL10/E10"/>
</dbReference>
<feature type="domain" description="CARD" evidence="17">
    <location>
        <begin position="21"/>
        <end position="95"/>
    </location>
</feature>
<dbReference type="SUPFAM" id="SSF47986">
    <property type="entry name" value="DEATH domain"/>
    <property type="match status" value="1"/>
</dbReference>
<evidence type="ECO:0000256" key="12">
    <source>
        <dbReference type="ARBA" id="ARBA00023136"/>
    </source>
</evidence>
<evidence type="ECO:0000256" key="3">
    <source>
        <dbReference type="ARBA" id="ARBA00022490"/>
    </source>
</evidence>
<gene>
    <name evidence="18" type="primary">BCL10</name>
    <name evidence="18" type="ORF">Y1Q_0020826</name>
</gene>
<keyword evidence="3" id="KW-0963">Cytoplasm</keyword>
<dbReference type="STRING" id="8496.A0A151NIZ5"/>
<evidence type="ECO:0000256" key="11">
    <source>
        <dbReference type="ARBA" id="ARBA00023130"/>
    </source>
</evidence>
<protein>
    <recommendedName>
        <fullName evidence="14">B-cell lymphoma/leukemia 10</fullName>
    </recommendedName>
    <alternativeName>
        <fullName evidence="15">B-cell CLL/lymphoma 10</fullName>
    </alternativeName>
</protein>
<evidence type="ECO:0000256" key="9">
    <source>
        <dbReference type="ARBA" id="ARBA00022859"/>
    </source>
</evidence>
<keyword evidence="5" id="KW-0597">Phosphoprotein</keyword>
<dbReference type="eggNOG" id="ENOG502RXGH">
    <property type="taxonomic scope" value="Eukaryota"/>
</dbReference>
<evidence type="ECO:0000259" key="17">
    <source>
        <dbReference type="PROSITE" id="PS50209"/>
    </source>
</evidence>
<feature type="compositionally biased region" description="Acidic residues" evidence="16">
    <location>
        <begin position="223"/>
        <end position="236"/>
    </location>
</feature>
<comment type="caution">
    <text evidence="18">The sequence shown here is derived from an EMBL/GenBank/DDBJ whole genome shotgun (WGS) entry which is preliminary data.</text>
</comment>
<dbReference type="GO" id="GO:0032449">
    <property type="term" value="C:CBM complex"/>
    <property type="evidence" value="ECO:0007669"/>
    <property type="project" value="TreeGrafter"/>
</dbReference>
<dbReference type="CDD" id="cd08810">
    <property type="entry name" value="CARD_BCL10"/>
    <property type="match status" value="1"/>
</dbReference>
<dbReference type="PROSITE" id="PS50209">
    <property type="entry name" value="CARD"/>
    <property type="match status" value="1"/>
</dbReference>
<dbReference type="GO" id="GO:2001238">
    <property type="term" value="P:positive regulation of extrinsic apoptotic signaling pathway"/>
    <property type="evidence" value="ECO:0007669"/>
    <property type="project" value="TreeGrafter"/>
</dbReference>